<comment type="caution">
    <text evidence="2">The sequence shown here is derived from an EMBL/GenBank/DDBJ whole genome shotgun (WGS) entry which is preliminary data.</text>
</comment>
<evidence type="ECO:0000313" key="2">
    <source>
        <dbReference type="EMBL" id="CAG8856314.1"/>
    </source>
</evidence>
<dbReference type="EMBL" id="CAJVQB010158643">
    <property type="protein sequence ID" value="CAG8856314.1"/>
    <property type="molecule type" value="Genomic_DNA"/>
</dbReference>
<reference evidence="2 3" key="1">
    <citation type="submission" date="2021-06" db="EMBL/GenBank/DDBJ databases">
        <authorList>
            <person name="Kallberg Y."/>
            <person name="Tangrot J."/>
            <person name="Rosling A."/>
        </authorList>
    </citation>
    <scope>NUCLEOTIDE SEQUENCE [LARGE SCALE GENOMIC DNA]</scope>
    <source>
        <strain evidence="2 3">120-4 pot B 10/14</strain>
    </source>
</reference>
<feature type="compositionally biased region" description="Basic and acidic residues" evidence="1">
    <location>
        <begin position="7"/>
        <end position="20"/>
    </location>
</feature>
<accession>A0ABN7XQG2</accession>
<feature type="non-terminal residue" evidence="2">
    <location>
        <position position="1"/>
    </location>
</feature>
<evidence type="ECO:0000313" key="3">
    <source>
        <dbReference type="Proteomes" id="UP000789901"/>
    </source>
</evidence>
<name>A0ABN7XQG2_GIGMA</name>
<sequence length="46" mass="5464">DNVMSKTTRERNDADDGPIKKPDILRTYASIDRRYVWEMLYSEISN</sequence>
<organism evidence="2 3">
    <name type="scientific">Gigaspora margarita</name>
    <dbReference type="NCBI Taxonomy" id="4874"/>
    <lineage>
        <taxon>Eukaryota</taxon>
        <taxon>Fungi</taxon>
        <taxon>Fungi incertae sedis</taxon>
        <taxon>Mucoromycota</taxon>
        <taxon>Glomeromycotina</taxon>
        <taxon>Glomeromycetes</taxon>
        <taxon>Diversisporales</taxon>
        <taxon>Gigasporaceae</taxon>
        <taxon>Gigaspora</taxon>
    </lineage>
</organism>
<protein>
    <submittedName>
        <fullName evidence="2">17033_t:CDS:1</fullName>
    </submittedName>
</protein>
<gene>
    <name evidence="2" type="ORF">GMARGA_LOCUS45135</name>
</gene>
<feature type="non-terminal residue" evidence="2">
    <location>
        <position position="46"/>
    </location>
</feature>
<feature type="region of interest" description="Disordered" evidence="1">
    <location>
        <begin position="1"/>
        <end position="20"/>
    </location>
</feature>
<evidence type="ECO:0000256" key="1">
    <source>
        <dbReference type="SAM" id="MobiDB-lite"/>
    </source>
</evidence>
<dbReference type="Proteomes" id="UP000789901">
    <property type="component" value="Unassembled WGS sequence"/>
</dbReference>
<keyword evidence="3" id="KW-1185">Reference proteome</keyword>
<proteinExistence type="predicted"/>